<gene>
    <name evidence="3" type="ORF">H9628_05925</name>
</gene>
<dbReference type="Proteomes" id="UP000626242">
    <property type="component" value="Unassembled WGS sequence"/>
</dbReference>
<comment type="similarity">
    <text evidence="1">Belongs to the AHA1 family.</text>
</comment>
<dbReference type="InterPro" id="IPR013538">
    <property type="entry name" value="ASHA1/2-like_C"/>
</dbReference>
<dbReference type="InterPro" id="IPR023393">
    <property type="entry name" value="START-like_dom_sf"/>
</dbReference>
<evidence type="ECO:0000313" key="4">
    <source>
        <dbReference type="Proteomes" id="UP000626242"/>
    </source>
</evidence>
<proteinExistence type="inferred from homology"/>
<evidence type="ECO:0000259" key="2">
    <source>
        <dbReference type="Pfam" id="PF08327"/>
    </source>
</evidence>
<name>A0ABR8WM20_9FLAO</name>
<dbReference type="RefSeq" id="WP_251833203.1">
    <property type="nucleotide sequence ID" value="NZ_JACSPS010000002.1"/>
</dbReference>
<dbReference type="SUPFAM" id="SSF55961">
    <property type="entry name" value="Bet v1-like"/>
    <property type="match status" value="1"/>
</dbReference>
<evidence type="ECO:0000313" key="3">
    <source>
        <dbReference type="EMBL" id="MBD8018003.1"/>
    </source>
</evidence>
<dbReference type="Pfam" id="PF08327">
    <property type="entry name" value="AHSA1"/>
    <property type="match status" value="1"/>
</dbReference>
<sequence>MEPIKIEITILKPVRKVWEFMNDPKHITKWNFANDQWHCPKAENDLRVGGTLRTRMEAKDKSFGFDNVAVYEEIQPERLIRYRLEDGRTVEIVFNAVDPGTTQIIETFEPETQNSREMQREGWYAILNNFHKYAENN</sequence>
<accession>A0ABR8WM20</accession>
<evidence type="ECO:0000256" key="1">
    <source>
        <dbReference type="ARBA" id="ARBA00006817"/>
    </source>
</evidence>
<dbReference type="Gene3D" id="3.30.530.20">
    <property type="match status" value="1"/>
</dbReference>
<organism evidence="3 4">
    <name type="scientific">Kaistella pullorum</name>
    <dbReference type="NCBI Taxonomy" id="2763074"/>
    <lineage>
        <taxon>Bacteria</taxon>
        <taxon>Pseudomonadati</taxon>
        <taxon>Bacteroidota</taxon>
        <taxon>Flavobacteriia</taxon>
        <taxon>Flavobacteriales</taxon>
        <taxon>Weeksellaceae</taxon>
        <taxon>Chryseobacterium group</taxon>
        <taxon>Kaistella</taxon>
    </lineage>
</organism>
<dbReference type="EMBL" id="JACSPS010000002">
    <property type="protein sequence ID" value="MBD8018003.1"/>
    <property type="molecule type" value="Genomic_DNA"/>
</dbReference>
<comment type="caution">
    <text evidence="3">The sequence shown here is derived from an EMBL/GenBank/DDBJ whole genome shotgun (WGS) entry which is preliminary data.</text>
</comment>
<feature type="domain" description="Activator of Hsp90 ATPase homologue 1/2-like C-terminal" evidence="2">
    <location>
        <begin position="13"/>
        <end position="135"/>
    </location>
</feature>
<reference evidence="3 4" key="1">
    <citation type="submission" date="2020-08" db="EMBL/GenBank/DDBJ databases">
        <title>A Genomic Blueprint of the Chicken Gut Microbiome.</title>
        <authorList>
            <person name="Gilroy R."/>
            <person name="Ravi A."/>
            <person name="Getino M."/>
            <person name="Pursley I."/>
            <person name="Horton D.L."/>
            <person name="Alikhan N.-F."/>
            <person name="Baker D."/>
            <person name="Gharbi K."/>
            <person name="Hall N."/>
            <person name="Watson M."/>
            <person name="Adriaenssens E.M."/>
            <person name="Foster-Nyarko E."/>
            <person name="Jarju S."/>
            <person name="Secka A."/>
            <person name="Antonio M."/>
            <person name="Oren A."/>
            <person name="Chaudhuri R."/>
            <person name="La Ragione R.M."/>
            <person name="Hildebrand F."/>
            <person name="Pallen M.J."/>
        </authorList>
    </citation>
    <scope>NUCLEOTIDE SEQUENCE [LARGE SCALE GENOMIC DNA]</scope>
    <source>
        <strain evidence="3 4">Sa1CVA4</strain>
    </source>
</reference>
<protein>
    <submittedName>
        <fullName evidence="3">SRPBCC domain-containing protein</fullName>
    </submittedName>
</protein>
<keyword evidence="4" id="KW-1185">Reference proteome</keyword>